<dbReference type="RefSeq" id="WP_106297009.1">
    <property type="nucleotide sequence ID" value="NZ_PVTI01000007.1"/>
</dbReference>
<dbReference type="OrthoDB" id="9795736at2"/>
<feature type="transmembrane region" description="Helical" evidence="2">
    <location>
        <begin position="78"/>
        <end position="98"/>
    </location>
</feature>
<organism evidence="3 4">
    <name type="scientific">Knoellia remsis</name>
    <dbReference type="NCBI Taxonomy" id="407159"/>
    <lineage>
        <taxon>Bacteria</taxon>
        <taxon>Bacillati</taxon>
        <taxon>Actinomycetota</taxon>
        <taxon>Actinomycetes</taxon>
        <taxon>Micrococcales</taxon>
        <taxon>Intrasporangiaceae</taxon>
        <taxon>Knoellia</taxon>
    </lineage>
</organism>
<comment type="caution">
    <text evidence="3">The sequence shown here is derived from an EMBL/GenBank/DDBJ whole genome shotgun (WGS) entry which is preliminary data.</text>
</comment>
<dbReference type="EMBL" id="PVTI01000007">
    <property type="protein sequence ID" value="PRY60240.1"/>
    <property type="molecule type" value="Genomic_DNA"/>
</dbReference>
<keyword evidence="2" id="KW-0472">Membrane</keyword>
<dbReference type="Proteomes" id="UP000237822">
    <property type="component" value="Unassembled WGS sequence"/>
</dbReference>
<feature type="transmembrane region" description="Helical" evidence="2">
    <location>
        <begin position="47"/>
        <end position="66"/>
    </location>
</feature>
<dbReference type="AlphaFoldDB" id="A0A2T0UQN8"/>
<evidence type="ECO:0000313" key="3">
    <source>
        <dbReference type="EMBL" id="PRY60240.1"/>
    </source>
</evidence>
<protein>
    <submittedName>
        <fullName evidence="3">Putative membrane protein</fullName>
    </submittedName>
</protein>
<dbReference type="InterPro" id="IPR010406">
    <property type="entry name" value="DUF1003"/>
</dbReference>
<keyword evidence="2" id="KW-0812">Transmembrane</keyword>
<proteinExistence type="predicted"/>
<reference evidence="3 4" key="1">
    <citation type="submission" date="2018-03" db="EMBL/GenBank/DDBJ databases">
        <title>Genomic Encyclopedia of Archaeal and Bacterial Type Strains, Phase II (KMG-II): from individual species to whole genera.</title>
        <authorList>
            <person name="Goeker M."/>
        </authorList>
    </citation>
    <scope>NUCLEOTIDE SEQUENCE [LARGE SCALE GENOMIC DNA]</scope>
    <source>
        <strain evidence="3 4">ATCC BAA-1496</strain>
    </source>
</reference>
<feature type="region of interest" description="Disordered" evidence="1">
    <location>
        <begin position="166"/>
        <end position="186"/>
    </location>
</feature>
<dbReference type="Pfam" id="PF06210">
    <property type="entry name" value="DUF1003"/>
    <property type="match status" value="1"/>
</dbReference>
<keyword evidence="2" id="KW-1133">Transmembrane helix</keyword>
<evidence type="ECO:0000313" key="4">
    <source>
        <dbReference type="Proteomes" id="UP000237822"/>
    </source>
</evidence>
<dbReference type="PANTHER" id="PTHR41386:SF1">
    <property type="entry name" value="MEMBRANE PROTEIN"/>
    <property type="match status" value="1"/>
</dbReference>
<sequence length="186" mass="21366">MAERRERGPRLDQPREARRQFLSKPEALTEEAFGVLSEKFARFMGTAYFLIGMTVFVAVWVLWNLLAPASWKFDEYPFIFLTLMLSLQASYAAPLILLAQNRQADRDRVMLEQDRTRDERNLADTEFLTREVAALRIAMRDSATRDFVRGELRDLLDEMEERGLVVTKAPATDQADGNDTTDGRDA</sequence>
<gene>
    <name evidence="3" type="ORF">BCF74_10726</name>
</gene>
<accession>A0A2T0UQN8</accession>
<evidence type="ECO:0000256" key="2">
    <source>
        <dbReference type="SAM" id="Phobius"/>
    </source>
</evidence>
<dbReference type="PANTHER" id="PTHR41386">
    <property type="entry name" value="INTEGRAL MEMBRANE PROTEIN-RELATED"/>
    <property type="match status" value="1"/>
</dbReference>
<keyword evidence="4" id="KW-1185">Reference proteome</keyword>
<name>A0A2T0UQN8_9MICO</name>
<evidence type="ECO:0000256" key="1">
    <source>
        <dbReference type="SAM" id="MobiDB-lite"/>
    </source>
</evidence>